<dbReference type="Pfam" id="PF00512">
    <property type="entry name" value="HisKA"/>
    <property type="match status" value="1"/>
</dbReference>
<keyword evidence="8" id="KW-0547">Nucleotide-binding</keyword>
<dbReference type="EMBL" id="DVGK01000006">
    <property type="protein sequence ID" value="HIR12355.1"/>
    <property type="molecule type" value="Genomic_DNA"/>
</dbReference>
<dbReference type="CDD" id="cd06225">
    <property type="entry name" value="HAMP"/>
    <property type="match status" value="1"/>
</dbReference>
<evidence type="ECO:0000259" key="16">
    <source>
        <dbReference type="PROSITE" id="PS50109"/>
    </source>
</evidence>
<keyword evidence="7 15" id="KW-0812">Transmembrane</keyword>
<dbReference type="Gene3D" id="3.30.565.10">
    <property type="entry name" value="Histidine kinase-like ATPase, C-terminal domain"/>
    <property type="match status" value="1"/>
</dbReference>
<evidence type="ECO:0000256" key="12">
    <source>
        <dbReference type="ARBA" id="ARBA00023012"/>
    </source>
</evidence>
<evidence type="ECO:0000256" key="3">
    <source>
        <dbReference type="ARBA" id="ARBA00012438"/>
    </source>
</evidence>
<dbReference type="GO" id="GO:0000155">
    <property type="term" value="F:phosphorelay sensor kinase activity"/>
    <property type="evidence" value="ECO:0007669"/>
    <property type="project" value="InterPro"/>
</dbReference>
<dbReference type="InterPro" id="IPR003661">
    <property type="entry name" value="HisK_dim/P_dom"/>
</dbReference>
<dbReference type="EC" id="2.7.13.3" evidence="3"/>
<evidence type="ECO:0000256" key="6">
    <source>
        <dbReference type="ARBA" id="ARBA00022679"/>
    </source>
</evidence>
<dbReference type="PRINTS" id="PR00344">
    <property type="entry name" value="BCTRLSENSOR"/>
</dbReference>
<keyword evidence="11 15" id="KW-1133">Transmembrane helix</keyword>
<dbReference type="InterPro" id="IPR036890">
    <property type="entry name" value="HATPase_C_sf"/>
</dbReference>
<dbReference type="AlphaFoldDB" id="A0A9D1A9P4"/>
<name>A0A9D1A9P4_9FIRM</name>
<gene>
    <name evidence="18" type="ORF">IAB31_00330</name>
</gene>
<dbReference type="SMART" id="SM00304">
    <property type="entry name" value="HAMP"/>
    <property type="match status" value="1"/>
</dbReference>
<comment type="subcellular location">
    <subcellularLocation>
        <location evidence="2">Cell membrane</location>
        <topology evidence="2">Multi-pass membrane protein</topology>
    </subcellularLocation>
</comment>
<dbReference type="InterPro" id="IPR004358">
    <property type="entry name" value="Sig_transdc_His_kin-like_C"/>
</dbReference>
<dbReference type="GO" id="GO:0005886">
    <property type="term" value="C:plasma membrane"/>
    <property type="evidence" value="ECO:0007669"/>
    <property type="project" value="UniProtKB-SubCell"/>
</dbReference>
<dbReference type="InterPro" id="IPR036097">
    <property type="entry name" value="HisK_dim/P_sf"/>
</dbReference>
<feature type="coiled-coil region" evidence="14">
    <location>
        <begin position="221"/>
        <end position="248"/>
    </location>
</feature>
<evidence type="ECO:0000313" key="18">
    <source>
        <dbReference type="EMBL" id="HIR12355.1"/>
    </source>
</evidence>
<evidence type="ECO:0000259" key="17">
    <source>
        <dbReference type="PROSITE" id="PS50885"/>
    </source>
</evidence>
<dbReference type="InterPro" id="IPR050398">
    <property type="entry name" value="HssS/ArlS-like"/>
</dbReference>
<dbReference type="Pfam" id="PF02518">
    <property type="entry name" value="HATPase_c"/>
    <property type="match status" value="1"/>
</dbReference>
<organism evidence="18 19">
    <name type="scientific">Candidatus Choladousia intestinavium</name>
    <dbReference type="NCBI Taxonomy" id="2840727"/>
    <lineage>
        <taxon>Bacteria</taxon>
        <taxon>Bacillati</taxon>
        <taxon>Bacillota</taxon>
        <taxon>Clostridia</taxon>
        <taxon>Lachnospirales</taxon>
        <taxon>Lachnospiraceae</taxon>
        <taxon>Lachnospiraceae incertae sedis</taxon>
        <taxon>Candidatus Choladousia</taxon>
    </lineage>
</organism>
<evidence type="ECO:0000256" key="14">
    <source>
        <dbReference type="SAM" id="Coils"/>
    </source>
</evidence>
<dbReference type="InterPro" id="IPR003594">
    <property type="entry name" value="HATPase_dom"/>
</dbReference>
<keyword evidence="12" id="KW-0902">Two-component regulatory system</keyword>
<reference evidence="18" key="2">
    <citation type="journal article" date="2021" name="PeerJ">
        <title>Extensive microbial diversity within the chicken gut microbiome revealed by metagenomics and culture.</title>
        <authorList>
            <person name="Gilroy R."/>
            <person name="Ravi A."/>
            <person name="Getino M."/>
            <person name="Pursley I."/>
            <person name="Horton D.L."/>
            <person name="Alikhan N.F."/>
            <person name="Baker D."/>
            <person name="Gharbi K."/>
            <person name="Hall N."/>
            <person name="Watson M."/>
            <person name="Adriaenssens E.M."/>
            <person name="Foster-Nyarko E."/>
            <person name="Jarju S."/>
            <person name="Secka A."/>
            <person name="Antonio M."/>
            <person name="Oren A."/>
            <person name="Chaudhuri R.R."/>
            <person name="La Ragione R."/>
            <person name="Hildebrand F."/>
            <person name="Pallen M.J."/>
        </authorList>
    </citation>
    <scope>NUCLEOTIDE SEQUENCE</scope>
    <source>
        <strain evidence="18">ChiSjej4B22-8148</strain>
    </source>
</reference>
<feature type="domain" description="Histidine kinase" evidence="16">
    <location>
        <begin position="251"/>
        <end position="465"/>
    </location>
</feature>
<dbReference type="InterPro" id="IPR005467">
    <property type="entry name" value="His_kinase_dom"/>
</dbReference>
<dbReference type="SUPFAM" id="SSF55874">
    <property type="entry name" value="ATPase domain of HSP90 chaperone/DNA topoisomerase II/histidine kinase"/>
    <property type="match status" value="1"/>
</dbReference>
<dbReference type="CDD" id="cd00075">
    <property type="entry name" value="HATPase"/>
    <property type="match status" value="1"/>
</dbReference>
<keyword evidence="10" id="KW-0067">ATP-binding</keyword>
<evidence type="ECO:0000256" key="5">
    <source>
        <dbReference type="ARBA" id="ARBA00022553"/>
    </source>
</evidence>
<dbReference type="SMART" id="SM00387">
    <property type="entry name" value="HATPase_c"/>
    <property type="match status" value="1"/>
</dbReference>
<evidence type="ECO:0000256" key="8">
    <source>
        <dbReference type="ARBA" id="ARBA00022741"/>
    </source>
</evidence>
<dbReference type="SUPFAM" id="SSF47384">
    <property type="entry name" value="Homodimeric domain of signal transducing histidine kinase"/>
    <property type="match status" value="1"/>
</dbReference>
<keyword evidence="6" id="KW-0808">Transferase</keyword>
<keyword evidence="5" id="KW-0597">Phosphoprotein</keyword>
<keyword evidence="4" id="KW-1003">Cell membrane</keyword>
<comment type="caution">
    <text evidence="18">The sequence shown here is derived from an EMBL/GenBank/DDBJ whole genome shotgun (WGS) entry which is preliminary data.</text>
</comment>
<dbReference type="GO" id="GO:0005524">
    <property type="term" value="F:ATP binding"/>
    <property type="evidence" value="ECO:0007669"/>
    <property type="project" value="UniProtKB-KW"/>
</dbReference>
<evidence type="ECO:0000256" key="13">
    <source>
        <dbReference type="ARBA" id="ARBA00023136"/>
    </source>
</evidence>
<dbReference type="PROSITE" id="PS50885">
    <property type="entry name" value="HAMP"/>
    <property type="match status" value="1"/>
</dbReference>
<evidence type="ECO:0000256" key="11">
    <source>
        <dbReference type="ARBA" id="ARBA00022989"/>
    </source>
</evidence>
<evidence type="ECO:0000256" key="10">
    <source>
        <dbReference type="ARBA" id="ARBA00022840"/>
    </source>
</evidence>
<evidence type="ECO:0000313" key="19">
    <source>
        <dbReference type="Proteomes" id="UP000886757"/>
    </source>
</evidence>
<keyword evidence="13 15" id="KW-0472">Membrane</keyword>
<dbReference type="PANTHER" id="PTHR45528">
    <property type="entry name" value="SENSOR HISTIDINE KINASE CPXA"/>
    <property type="match status" value="1"/>
</dbReference>
<reference evidence="18" key="1">
    <citation type="submission" date="2020-10" db="EMBL/GenBank/DDBJ databases">
        <authorList>
            <person name="Gilroy R."/>
        </authorList>
    </citation>
    <scope>NUCLEOTIDE SEQUENCE</scope>
    <source>
        <strain evidence="18">ChiSjej4B22-8148</strain>
    </source>
</reference>
<evidence type="ECO:0000256" key="1">
    <source>
        <dbReference type="ARBA" id="ARBA00000085"/>
    </source>
</evidence>
<evidence type="ECO:0000256" key="4">
    <source>
        <dbReference type="ARBA" id="ARBA00022475"/>
    </source>
</evidence>
<dbReference type="Gene3D" id="6.10.340.10">
    <property type="match status" value="1"/>
</dbReference>
<dbReference type="Pfam" id="PF00672">
    <property type="entry name" value="HAMP"/>
    <property type="match status" value="1"/>
</dbReference>
<dbReference type="Proteomes" id="UP000886757">
    <property type="component" value="Unassembled WGS sequence"/>
</dbReference>
<sequence length="470" mass="52621">MKFRVKITLCMIGLVSTLFGIGESLLLNASFDEAIDREREELYGVYQMVSGTLQVIGDINGSLIYEDISDTIFKITGQNENLWEMIRFRENGKRMIYESGDTSLDVSGEMPEEGTCDIRLQKKGERDILCLSGVLLTEEGNVRLDMARDVTGLFEERQGRHRIYQGVFVLMVMICAVLSYSTAGILTSHLRKLSDTAREIAGGNLSSRVEVRSGDEIEQLGEDFNRMADHLEEKIRGLNDEMERQERFVGDFSHELKTPMTSIIGYADLIRGGMLDGKEAVEAGNYIVNEGKRLENLSMKLLDMLMVKNEPSAFLLFSPTVLIRRLQENTALIYKKRGITLETRVEAGECFMEPDLVYCLLRNLIENAANAIPDSGGNIIITQKMLKDGCRIFVRDNGCGIPESSLNHLMDAFYRVDRSRSRQAGGTGLGLSLCREIADAHGGYIRFRSKPEKGTVVMVVLKGGRNEESS</sequence>
<dbReference type="CDD" id="cd00082">
    <property type="entry name" value="HisKA"/>
    <property type="match status" value="1"/>
</dbReference>
<keyword evidence="9 18" id="KW-0418">Kinase</keyword>
<dbReference type="PANTHER" id="PTHR45528:SF1">
    <property type="entry name" value="SENSOR HISTIDINE KINASE CPXA"/>
    <property type="match status" value="1"/>
</dbReference>
<dbReference type="SUPFAM" id="SSF158472">
    <property type="entry name" value="HAMP domain-like"/>
    <property type="match status" value="1"/>
</dbReference>
<evidence type="ECO:0000256" key="2">
    <source>
        <dbReference type="ARBA" id="ARBA00004651"/>
    </source>
</evidence>
<accession>A0A9D1A9P4</accession>
<dbReference type="InterPro" id="IPR003660">
    <property type="entry name" value="HAMP_dom"/>
</dbReference>
<dbReference type="PROSITE" id="PS50109">
    <property type="entry name" value="HIS_KIN"/>
    <property type="match status" value="1"/>
</dbReference>
<evidence type="ECO:0000256" key="9">
    <source>
        <dbReference type="ARBA" id="ARBA00022777"/>
    </source>
</evidence>
<protein>
    <recommendedName>
        <fullName evidence="3">histidine kinase</fullName>
        <ecNumber evidence="3">2.7.13.3</ecNumber>
    </recommendedName>
</protein>
<evidence type="ECO:0000256" key="7">
    <source>
        <dbReference type="ARBA" id="ARBA00022692"/>
    </source>
</evidence>
<comment type="catalytic activity">
    <reaction evidence="1">
        <text>ATP + protein L-histidine = ADP + protein N-phospho-L-histidine.</text>
        <dbReference type="EC" id="2.7.13.3"/>
    </reaction>
</comment>
<feature type="domain" description="HAMP" evidence="17">
    <location>
        <begin position="184"/>
        <end position="236"/>
    </location>
</feature>
<proteinExistence type="predicted"/>
<keyword evidence="14" id="KW-0175">Coiled coil</keyword>
<dbReference type="Gene3D" id="1.10.287.130">
    <property type="match status" value="1"/>
</dbReference>
<feature type="transmembrane region" description="Helical" evidence="15">
    <location>
        <begin position="163"/>
        <end position="186"/>
    </location>
</feature>
<evidence type="ECO:0000256" key="15">
    <source>
        <dbReference type="SAM" id="Phobius"/>
    </source>
</evidence>
<dbReference type="SMART" id="SM00388">
    <property type="entry name" value="HisKA"/>
    <property type="match status" value="1"/>
</dbReference>